<protein>
    <submittedName>
        <fullName evidence="1">Unannotated protein</fullName>
    </submittedName>
</protein>
<name>A0A6J7EU86_9ZZZZ</name>
<proteinExistence type="predicted"/>
<gene>
    <name evidence="1" type="ORF">UFOPK3376_01734</name>
</gene>
<dbReference type="EMBL" id="CAFBLP010000042">
    <property type="protein sequence ID" value="CAB4882953.1"/>
    <property type="molecule type" value="Genomic_DNA"/>
</dbReference>
<sequence length="176" mass="19656">MVDPQRPYRWNLRRLQPGFVLDIGCGIGRNLAHLDGRGVGIDHNTECVATCRASGLVAFEPHEFAASEYATEGRFDSMLLAHVIEHLSEADADDLVMAHLRFVCTDGRVILITPQERGQASDPTHVRFVDEPAVRRMASRLNLQVVSIRSFPFPRPVGRLFTHNETVSVLSRRAQG</sequence>
<dbReference type="Pfam" id="PF13489">
    <property type="entry name" value="Methyltransf_23"/>
    <property type="match status" value="1"/>
</dbReference>
<evidence type="ECO:0000313" key="1">
    <source>
        <dbReference type="EMBL" id="CAB4882953.1"/>
    </source>
</evidence>
<reference evidence="1" key="1">
    <citation type="submission" date="2020-05" db="EMBL/GenBank/DDBJ databases">
        <authorList>
            <person name="Chiriac C."/>
            <person name="Salcher M."/>
            <person name="Ghai R."/>
            <person name="Kavagutti S V."/>
        </authorList>
    </citation>
    <scope>NUCLEOTIDE SEQUENCE</scope>
</reference>
<dbReference type="AlphaFoldDB" id="A0A6J7EU86"/>
<dbReference type="SUPFAM" id="SSF53335">
    <property type="entry name" value="S-adenosyl-L-methionine-dependent methyltransferases"/>
    <property type="match status" value="1"/>
</dbReference>
<organism evidence="1">
    <name type="scientific">freshwater metagenome</name>
    <dbReference type="NCBI Taxonomy" id="449393"/>
    <lineage>
        <taxon>unclassified sequences</taxon>
        <taxon>metagenomes</taxon>
        <taxon>ecological metagenomes</taxon>
    </lineage>
</organism>
<dbReference type="Gene3D" id="3.40.50.150">
    <property type="entry name" value="Vaccinia Virus protein VP39"/>
    <property type="match status" value="1"/>
</dbReference>
<dbReference type="InterPro" id="IPR029063">
    <property type="entry name" value="SAM-dependent_MTases_sf"/>
</dbReference>
<accession>A0A6J7EU86</accession>